<dbReference type="Proteomes" id="UP000051184">
    <property type="component" value="Unassembled WGS sequence"/>
</dbReference>
<keyword evidence="3" id="KW-1185">Reference proteome</keyword>
<dbReference type="InterPro" id="IPR008407">
    <property type="entry name" value="Brnchd-chn_aa_trnsp_AzlD"/>
</dbReference>
<dbReference type="OrthoDB" id="7875746at2"/>
<organism evidence="2 3">
    <name type="scientific">Cognatishimia activa</name>
    <dbReference type="NCBI Taxonomy" id="1715691"/>
    <lineage>
        <taxon>Bacteria</taxon>
        <taxon>Pseudomonadati</taxon>
        <taxon>Pseudomonadota</taxon>
        <taxon>Alphaproteobacteria</taxon>
        <taxon>Rhodobacterales</taxon>
        <taxon>Paracoccaceae</taxon>
        <taxon>Cognatishimia</taxon>
    </lineage>
</organism>
<dbReference type="STRING" id="1715691.TA5113_00095"/>
<dbReference type="AlphaFoldDB" id="A0A0P1IL24"/>
<sequence>MADPYLTIFLCALLTYGVRSGGHLLMTYFGTVHHRIEAGLNAVPIAVLSALVAPTVVTEGWPEAVAIVLVCLLSLRFSMLPSLALAVLALAMMRQIAGV</sequence>
<reference evidence="3" key="1">
    <citation type="submission" date="2015-09" db="EMBL/GenBank/DDBJ databases">
        <authorList>
            <person name="Rodrigo-Torres Lidia"/>
            <person name="Arahal R.David."/>
        </authorList>
    </citation>
    <scope>NUCLEOTIDE SEQUENCE [LARGE SCALE GENOMIC DNA]</scope>
    <source>
        <strain evidence="3">CECT 5114</strain>
    </source>
</reference>
<proteinExistence type="predicted"/>
<keyword evidence="1" id="KW-0472">Membrane</keyword>
<dbReference type="EMBL" id="CYUE01000001">
    <property type="protein sequence ID" value="CUK24286.1"/>
    <property type="molecule type" value="Genomic_DNA"/>
</dbReference>
<feature type="transmembrane region" description="Helical" evidence="1">
    <location>
        <begin position="38"/>
        <end position="58"/>
    </location>
</feature>
<keyword evidence="1" id="KW-0812">Transmembrane</keyword>
<dbReference type="RefSeq" id="WP_058313309.1">
    <property type="nucleotide sequence ID" value="NZ_CYTO01000002.1"/>
</dbReference>
<gene>
    <name evidence="2" type="ORF">TA5114_00063</name>
</gene>
<keyword evidence="1" id="KW-1133">Transmembrane helix</keyword>
<evidence type="ECO:0000313" key="3">
    <source>
        <dbReference type="Proteomes" id="UP000051184"/>
    </source>
</evidence>
<accession>A0A0P1IL24</accession>
<evidence type="ECO:0000313" key="2">
    <source>
        <dbReference type="EMBL" id="CUK24286.1"/>
    </source>
</evidence>
<protein>
    <submittedName>
        <fullName evidence="2">Putative membrane protein</fullName>
    </submittedName>
</protein>
<dbReference type="Pfam" id="PF05437">
    <property type="entry name" value="AzlD"/>
    <property type="match status" value="1"/>
</dbReference>
<feature type="transmembrane region" description="Helical" evidence="1">
    <location>
        <begin position="64"/>
        <end position="91"/>
    </location>
</feature>
<evidence type="ECO:0000256" key="1">
    <source>
        <dbReference type="SAM" id="Phobius"/>
    </source>
</evidence>
<name>A0A0P1IL24_9RHOB</name>
<feature type="transmembrane region" description="Helical" evidence="1">
    <location>
        <begin position="6"/>
        <end position="26"/>
    </location>
</feature>